<dbReference type="SUPFAM" id="SSF50475">
    <property type="entry name" value="FMN-binding split barrel"/>
    <property type="match status" value="1"/>
</dbReference>
<dbReference type="EMBL" id="BAAADV010000001">
    <property type="protein sequence ID" value="GAA0664945.1"/>
    <property type="molecule type" value="Genomic_DNA"/>
</dbReference>
<dbReference type="AlphaFoldDB" id="A0AAV3T5W3"/>
<keyword evidence="2" id="KW-1185">Reference proteome</keyword>
<reference evidence="1 2" key="1">
    <citation type="journal article" date="2019" name="Int. J. Syst. Evol. Microbiol.">
        <title>The Global Catalogue of Microorganisms (GCM) 10K type strain sequencing project: providing services to taxonomists for standard genome sequencing and annotation.</title>
        <authorList>
            <consortium name="The Broad Institute Genomics Platform"/>
            <consortium name="The Broad Institute Genome Sequencing Center for Infectious Disease"/>
            <person name="Wu L."/>
            <person name="Ma J."/>
        </authorList>
    </citation>
    <scope>NUCLEOTIDE SEQUENCE [LARGE SCALE GENOMIC DNA]</scope>
    <source>
        <strain evidence="1 2">JCM 16328</strain>
    </source>
</reference>
<dbReference type="Proteomes" id="UP001500420">
    <property type="component" value="Unassembled WGS sequence"/>
</dbReference>
<name>A0AAV3T5W3_9EURY</name>
<protein>
    <recommendedName>
        <fullName evidence="3">Pyridoxamine 5'-phosphate oxidase family protein</fullName>
    </recommendedName>
</protein>
<organism evidence="1 2">
    <name type="scientific">Natronoarchaeum mannanilyticum</name>
    <dbReference type="NCBI Taxonomy" id="926360"/>
    <lineage>
        <taxon>Archaea</taxon>
        <taxon>Methanobacteriati</taxon>
        <taxon>Methanobacteriota</taxon>
        <taxon>Stenosarchaea group</taxon>
        <taxon>Halobacteria</taxon>
        <taxon>Halobacteriales</taxon>
        <taxon>Natronoarchaeaceae</taxon>
    </lineage>
</organism>
<accession>A0AAV3T5W3</accession>
<dbReference type="Gene3D" id="2.30.110.10">
    <property type="entry name" value="Electron Transport, Fmn-binding Protein, Chain A"/>
    <property type="match status" value="1"/>
</dbReference>
<gene>
    <name evidence="1" type="ORF">GCM10009020_07370</name>
</gene>
<evidence type="ECO:0000313" key="1">
    <source>
        <dbReference type="EMBL" id="GAA0664945.1"/>
    </source>
</evidence>
<evidence type="ECO:0000313" key="2">
    <source>
        <dbReference type="Proteomes" id="UP001500420"/>
    </source>
</evidence>
<sequence>MERITVSQRNEFDCTGAWSRDGVASFLRETTVPVRLSCRTPADRLWMLSLWYEYRDGRLWCATAADADVVEYLRADDEITFEVSTNEPPYRGVRGNGVARVEDDGGKELLTTLLERYLGGTDSSLANRLLDEDREEVRIAIEPRRAFSWDYSARMADAVEES</sequence>
<dbReference type="RefSeq" id="WP_343772520.1">
    <property type="nucleotide sequence ID" value="NZ_BAAADV010000001.1"/>
</dbReference>
<evidence type="ECO:0008006" key="3">
    <source>
        <dbReference type="Google" id="ProtNLM"/>
    </source>
</evidence>
<proteinExistence type="predicted"/>
<comment type="caution">
    <text evidence="1">The sequence shown here is derived from an EMBL/GenBank/DDBJ whole genome shotgun (WGS) entry which is preliminary data.</text>
</comment>
<dbReference type="InterPro" id="IPR012349">
    <property type="entry name" value="Split_barrel_FMN-bd"/>
</dbReference>